<dbReference type="PANTHER" id="PTHR12174">
    <property type="entry name" value="SIGNAL PEPTIDE PEPTIDASE"/>
    <property type="match status" value="1"/>
</dbReference>
<feature type="transmembrane region" description="Helical" evidence="10">
    <location>
        <begin position="192"/>
        <end position="217"/>
    </location>
</feature>
<keyword evidence="7" id="KW-0378">Hydrolase</keyword>
<evidence type="ECO:0000256" key="8">
    <source>
        <dbReference type="ARBA" id="ARBA00022989"/>
    </source>
</evidence>
<dbReference type="PANTHER" id="PTHR12174:SF34">
    <property type="entry name" value="SIGNAL PEPTIDE PEPTIDASE-LIKE 2A"/>
    <property type="match status" value="1"/>
</dbReference>
<evidence type="ECO:0000256" key="1">
    <source>
        <dbReference type="ARBA" id="ARBA00004155"/>
    </source>
</evidence>
<comment type="caution">
    <text evidence="12">The sequence shown here is derived from an EMBL/GenBank/DDBJ whole genome shotgun (WGS) entry which is preliminary data.</text>
</comment>
<feature type="transmembrane region" description="Helical" evidence="10">
    <location>
        <begin position="269"/>
        <end position="291"/>
    </location>
</feature>
<feature type="transmembrane region" description="Helical" evidence="10">
    <location>
        <begin position="335"/>
        <end position="352"/>
    </location>
</feature>
<feature type="transmembrane region" description="Helical" evidence="10">
    <location>
        <begin position="516"/>
        <end position="533"/>
    </location>
</feature>
<evidence type="ECO:0000256" key="9">
    <source>
        <dbReference type="ARBA" id="ARBA00023136"/>
    </source>
</evidence>
<comment type="subcellular location">
    <subcellularLocation>
        <location evidence="2">Endosome membrane</location>
        <topology evidence="2">Multi-pass membrane protein</topology>
    </subcellularLocation>
    <subcellularLocation>
        <location evidence="1">Lysosome membrane</location>
        <topology evidence="1">Multi-pass membrane protein</topology>
    </subcellularLocation>
    <subcellularLocation>
        <location evidence="3">Membrane</location>
        <topology evidence="3">Multi-pass membrane protein</topology>
        <orientation evidence="3">Lumenal side</orientation>
    </subcellularLocation>
</comment>
<reference evidence="12 13" key="1">
    <citation type="submission" date="2024-08" db="EMBL/GenBank/DDBJ databases">
        <title>The draft genome of Apodemus speciosus.</title>
        <authorList>
            <person name="Nabeshima K."/>
            <person name="Suzuki S."/>
            <person name="Onuma M."/>
        </authorList>
    </citation>
    <scope>NUCLEOTIDE SEQUENCE [LARGE SCALE GENOMIC DNA]</scope>
    <source>
        <strain evidence="12">IB14-021</strain>
    </source>
</reference>
<name>A0ABQ0EJA8_APOSI</name>
<evidence type="ECO:0000256" key="7">
    <source>
        <dbReference type="ARBA" id="ARBA00022801"/>
    </source>
</evidence>
<evidence type="ECO:0000256" key="4">
    <source>
        <dbReference type="ARBA" id="ARBA00006859"/>
    </source>
</evidence>
<keyword evidence="8 10" id="KW-1133">Transmembrane helix</keyword>
<evidence type="ECO:0000256" key="10">
    <source>
        <dbReference type="SAM" id="Phobius"/>
    </source>
</evidence>
<dbReference type="Pfam" id="PF04258">
    <property type="entry name" value="Peptidase_A22B"/>
    <property type="match status" value="3"/>
</dbReference>
<dbReference type="Proteomes" id="UP001623349">
    <property type="component" value="Unassembled WGS sequence"/>
</dbReference>
<protein>
    <submittedName>
        <fullName evidence="12">Signal peptide peptidase-like 2A</fullName>
    </submittedName>
</protein>
<accession>A0ABQ0EJA8</accession>
<sequence length="572" mass="63618">MTAAQEAILHASANGVSSRSKDYCMYYNNNWTRLPSSLENATAAQEAILHASANGVSSRSKDYCMYYNNNWTRLPSSLENAASLSLMNLTGTPLCHLSDIPPDGIKNKSVVVHWGPCHFLEKAKIAQEGGAAALLIANNSVLIPSSRNKSAFQNVTILIAVITQKDFKDMKETLGDDITVRMYSPSSPNFDYTLVVIFVIAVFTVALGGYWSGLIELESMKSVEDAEDRETRKKKEDYLTFSPLTVVVFVVICCVMIVLLYFFYRWLVYVMIAIFCIASSMSLYNCLAALVHRMPCGQCTILCCGKNIQVSLIFLSGLSISVAVVWAVFRNEDRWAWILQDILGIAFCLNLIKTMKLPNFKSCVILLGLLLIYDVFFVFITPFITKPWLSWNSLCRPGWPRTQKSTCLCLPSAGIKGVHHHCPVSYERVITFGCQYNPHLQNGESIMVELAAGPFENAEKLPVVIRVPKLMGYSVMSVCSVPVSVLGFGDIIVPAYAVGMIITFVVLMVMKMGQPALLYLVPCTLITVSVVAWSRKEMRKFWKGSSYQVMDHLDCSTGEENPVATDEQIARQ</sequence>
<keyword evidence="13" id="KW-1185">Reference proteome</keyword>
<feature type="domain" description="PA" evidence="11">
    <location>
        <begin position="93"/>
        <end position="168"/>
    </location>
</feature>
<organism evidence="12 13">
    <name type="scientific">Apodemus speciosus</name>
    <name type="common">Large Japanese field mouse</name>
    <dbReference type="NCBI Taxonomy" id="105296"/>
    <lineage>
        <taxon>Eukaryota</taxon>
        <taxon>Metazoa</taxon>
        <taxon>Chordata</taxon>
        <taxon>Craniata</taxon>
        <taxon>Vertebrata</taxon>
        <taxon>Euteleostomi</taxon>
        <taxon>Mammalia</taxon>
        <taxon>Eutheria</taxon>
        <taxon>Euarchontoglires</taxon>
        <taxon>Glires</taxon>
        <taxon>Rodentia</taxon>
        <taxon>Myomorpha</taxon>
        <taxon>Muroidea</taxon>
        <taxon>Muridae</taxon>
        <taxon>Murinae</taxon>
        <taxon>Apodemus</taxon>
    </lineage>
</organism>
<feature type="transmembrane region" description="Helical" evidence="10">
    <location>
        <begin position="493"/>
        <end position="510"/>
    </location>
</feature>
<keyword evidence="6" id="KW-0967">Endosome</keyword>
<evidence type="ECO:0000256" key="2">
    <source>
        <dbReference type="ARBA" id="ARBA00004337"/>
    </source>
</evidence>
<feature type="transmembrane region" description="Helical" evidence="10">
    <location>
        <begin position="364"/>
        <end position="384"/>
    </location>
</feature>
<keyword evidence="9 10" id="KW-0472">Membrane</keyword>
<evidence type="ECO:0000256" key="6">
    <source>
        <dbReference type="ARBA" id="ARBA00022753"/>
    </source>
</evidence>
<dbReference type="SUPFAM" id="SSF52025">
    <property type="entry name" value="PA domain"/>
    <property type="match status" value="1"/>
</dbReference>
<dbReference type="InterPro" id="IPR046450">
    <property type="entry name" value="PA_dom_sf"/>
</dbReference>
<evidence type="ECO:0000313" key="13">
    <source>
        <dbReference type="Proteomes" id="UP001623349"/>
    </source>
</evidence>
<gene>
    <name evidence="12" type="ORF">APTSU1_000207600</name>
</gene>
<evidence type="ECO:0000256" key="5">
    <source>
        <dbReference type="ARBA" id="ARBA00022692"/>
    </source>
</evidence>
<dbReference type="SMART" id="SM00730">
    <property type="entry name" value="PSN"/>
    <property type="match status" value="1"/>
</dbReference>
<comment type="similarity">
    <text evidence="4">Belongs to the peptidase A22B family.</text>
</comment>
<dbReference type="InterPro" id="IPR007369">
    <property type="entry name" value="Peptidase_A22B_SPP"/>
</dbReference>
<dbReference type="Gene3D" id="3.50.30.30">
    <property type="match status" value="1"/>
</dbReference>
<dbReference type="EMBL" id="BAAFST010000002">
    <property type="protein sequence ID" value="GAB1286846.1"/>
    <property type="molecule type" value="Genomic_DNA"/>
</dbReference>
<feature type="transmembrane region" description="Helical" evidence="10">
    <location>
        <begin position="312"/>
        <end position="329"/>
    </location>
</feature>
<proteinExistence type="inferred from homology"/>
<keyword evidence="5 10" id="KW-0812">Transmembrane</keyword>
<dbReference type="InterPro" id="IPR006639">
    <property type="entry name" value="Preselin/SPP"/>
</dbReference>
<dbReference type="InterPro" id="IPR003137">
    <property type="entry name" value="PA_domain"/>
</dbReference>
<dbReference type="Pfam" id="PF02225">
    <property type="entry name" value="PA"/>
    <property type="match status" value="1"/>
</dbReference>
<feature type="transmembrane region" description="Helical" evidence="10">
    <location>
        <begin position="238"/>
        <end position="263"/>
    </location>
</feature>
<evidence type="ECO:0000313" key="12">
    <source>
        <dbReference type="EMBL" id="GAB1286846.1"/>
    </source>
</evidence>
<evidence type="ECO:0000256" key="3">
    <source>
        <dbReference type="ARBA" id="ARBA00004366"/>
    </source>
</evidence>
<evidence type="ECO:0000259" key="11">
    <source>
        <dbReference type="Pfam" id="PF02225"/>
    </source>
</evidence>